<evidence type="ECO:0000313" key="2">
    <source>
        <dbReference type="EMBL" id="MBW0583159.1"/>
    </source>
</evidence>
<proteinExistence type="predicted"/>
<name>A0A9Q3Q2R2_9BASI</name>
<protein>
    <submittedName>
        <fullName evidence="2">Uncharacterized protein</fullName>
    </submittedName>
</protein>
<accession>A0A9Q3Q2R2</accession>
<evidence type="ECO:0000256" key="1">
    <source>
        <dbReference type="SAM" id="Coils"/>
    </source>
</evidence>
<feature type="coiled-coil region" evidence="1">
    <location>
        <begin position="95"/>
        <end position="122"/>
    </location>
</feature>
<reference evidence="2" key="1">
    <citation type="submission" date="2021-03" db="EMBL/GenBank/DDBJ databases">
        <title>Draft genome sequence of rust myrtle Austropuccinia psidii MF-1, a brazilian biotype.</title>
        <authorList>
            <person name="Quecine M.C."/>
            <person name="Pachon D.M.R."/>
            <person name="Bonatelli M.L."/>
            <person name="Correr F.H."/>
            <person name="Franceschini L.M."/>
            <person name="Leite T.F."/>
            <person name="Margarido G.R.A."/>
            <person name="Almeida C.A."/>
            <person name="Ferrarezi J.A."/>
            <person name="Labate C.A."/>
        </authorList>
    </citation>
    <scope>NUCLEOTIDE SEQUENCE</scope>
    <source>
        <strain evidence="2">MF-1</strain>
    </source>
</reference>
<dbReference type="AlphaFoldDB" id="A0A9Q3Q2R2"/>
<sequence length="196" mass="23008">MVRTKDRIWPCGPIWRFRPRFSIGSECCPEAKEKKYGSIGHKRDNMANWPWNGYVRNFCKPPIGGNSHGCDTVIKHLNTNLAKNWAEFQKPIRQLSLILEEKQTVRRELRNVQQKQENLGKEIYYLYEKEVQEENFFPHTNQGDEPILHTSQKVKNKGKSENQVPAHLNPRLRPEFIFQDGKNLSCSQKKALNQFT</sequence>
<organism evidence="2 3">
    <name type="scientific">Austropuccinia psidii MF-1</name>
    <dbReference type="NCBI Taxonomy" id="1389203"/>
    <lineage>
        <taxon>Eukaryota</taxon>
        <taxon>Fungi</taxon>
        <taxon>Dikarya</taxon>
        <taxon>Basidiomycota</taxon>
        <taxon>Pucciniomycotina</taxon>
        <taxon>Pucciniomycetes</taxon>
        <taxon>Pucciniales</taxon>
        <taxon>Sphaerophragmiaceae</taxon>
        <taxon>Austropuccinia</taxon>
    </lineage>
</organism>
<evidence type="ECO:0000313" key="3">
    <source>
        <dbReference type="Proteomes" id="UP000765509"/>
    </source>
</evidence>
<comment type="caution">
    <text evidence="2">The sequence shown here is derived from an EMBL/GenBank/DDBJ whole genome shotgun (WGS) entry which is preliminary data.</text>
</comment>
<keyword evidence="3" id="KW-1185">Reference proteome</keyword>
<dbReference type="Proteomes" id="UP000765509">
    <property type="component" value="Unassembled WGS sequence"/>
</dbReference>
<dbReference type="EMBL" id="AVOT02114402">
    <property type="protein sequence ID" value="MBW0583159.1"/>
    <property type="molecule type" value="Genomic_DNA"/>
</dbReference>
<keyword evidence="1" id="KW-0175">Coiled coil</keyword>
<gene>
    <name evidence="2" type="ORF">O181_122874</name>
</gene>